<dbReference type="EMBL" id="FUZP01000001">
    <property type="protein sequence ID" value="SKC54039.1"/>
    <property type="molecule type" value="Genomic_DNA"/>
</dbReference>
<accession>A0A1T5JRY4</accession>
<feature type="region of interest" description="Disordered" evidence="1">
    <location>
        <begin position="1"/>
        <end position="41"/>
    </location>
</feature>
<dbReference type="Proteomes" id="UP000190857">
    <property type="component" value="Unassembled WGS sequence"/>
</dbReference>
<dbReference type="AlphaFoldDB" id="A0A1T5JRY4"/>
<dbReference type="InterPro" id="IPR005532">
    <property type="entry name" value="SUMF_dom"/>
</dbReference>
<protein>
    <submittedName>
        <fullName evidence="3">Sulfatase-modifying factor enzyme 1</fullName>
    </submittedName>
</protein>
<evidence type="ECO:0000313" key="4">
    <source>
        <dbReference type="Proteomes" id="UP000190857"/>
    </source>
</evidence>
<evidence type="ECO:0000259" key="2">
    <source>
        <dbReference type="Pfam" id="PF03781"/>
    </source>
</evidence>
<dbReference type="Gene3D" id="3.90.1580.10">
    <property type="entry name" value="paralog of FGE (formylglycine-generating enzyme)"/>
    <property type="match status" value="1"/>
</dbReference>
<dbReference type="PANTHER" id="PTHR23150">
    <property type="entry name" value="SULFATASE MODIFYING FACTOR 1, 2"/>
    <property type="match status" value="1"/>
</dbReference>
<gene>
    <name evidence="3" type="ORF">SAMN06309945_1800</name>
</gene>
<feature type="domain" description="Sulfatase-modifying factor enzyme-like" evidence="2">
    <location>
        <begin position="563"/>
        <end position="641"/>
    </location>
</feature>
<evidence type="ECO:0000256" key="1">
    <source>
        <dbReference type="SAM" id="MobiDB-lite"/>
    </source>
</evidence>
<dbReference type="OrthoDB" id="9768004at2"/>
<organism evidence="3 4">
    <name type="scientific">Okibacterium fritillariae</name>
    <dbReference type="NCBI Taxonomy" id="123320"/>
    <lineage>
        <taxon>Bacteria</taxon>
        <taxon>Bacillati</taxon>
        <taxon>Actinomycetota</taxon>
        <taxon>Actinomycetes</taxon>
        <taxon>Micrococcales</taxon>
        <taxon>Microbacteriaceae</taxon>
        <taxon>Okibacterium</taxon>
    </lineage>
</organism>
<dbReference type="PANTHER" id="PTHR23150:SF19">
    <property type="entry name" value="FORMYLGLYCINE-GENERATING ENZYME"/>
    <property type="match status" value="1"/>
</dbReference>
<feature type="compositionally biased region" description="Basic and acidic residues" evidence="1">
    <location>
        <begin position="1"/>
        <end position="20"/>
    </location>
</feature>
<keyword evidence="4" id="KW-1185">Reference proteome</keyword>
<dbReference type="STRING" id="123320.SAMN06309945_1800"/>
<evidence type="ECO:0000313" key="3">
    <source>
        <dbReference type="EMBL" id="SKC54039.1"/>
    </source>
</evidence>
<name>A0A1T5JRY4_9MICO</name>
<proteinExistence type="predicted"/>
<dbReference type="InterPro" id="IPR016187">
    <property type="entry name" value="CTDL_fold"/>
</dbReference>
<sequence>MHSDTTVRPDAPVHDPDEAHTNGLNPLVPRPIDRPTELPLPGDGREMLDPAVGDIAKIFSAPSDPADWPAWREALAAWRDDARARLAYTGEAYDRPDQRWTSSCYSVALVWLWDERLFDRATSRFTVEAFLERTADHGGFDGVVLWHAYPVIGIDERNQFDFYRDVPGMADVVRAFQRRGIRVFINYNPWDTGTRRPDGDDPTELAALVGELGVDGVFLDTLKQADDSLVTALRFATPPQVLEGESRVPNERIADHQLSWAQWFADSDAPGVMRAHLFEQRHMMHSTRRWNRDHSAELQSAWMNGTGMLVWDTVFGVWVGWNERDKATLRSMLRVQRALTDVFSHGDWQPLAGGTEAAIAAGVYTSTYRLGSTTLFMLVNRGDSDYRGEAVAALVGGLPSDGSRAYDLCAGVELDDAQVSVPARGVTAVLVTMDAAAPTSGDRVDASASASASTSFELGQAELSALLAEAADDRARSAEVRDSMADWSAFPARTARRTLPERSRFTGAGSHVGVVPVAAGDYALPFRYRRRETGTYQGAPYVEEWKPLAPRLHDDRDEIIEVTLGSASVAAREVTVAEFTRFVAETGYQPGSSNRFLIGTASGSGHPDVAVTGVSLDDARAYAAWAGARLPTEFEWQVAAEQPGFERIRPLVWNWTESEHTDGITRFSMLKGGSDYEAPGSDWYVDGGEREPAFSLKFLATGLGIDRSPHIGFRLAWDTADADDEGGTR</sequence>
<dbReference type="InterPro" id="IPR051043">
    <property type="entry name" value="Sulfatase_Mod_Factor_Kinase"/>
</dbReference>
<dbReference type="SUPFAM" id="SSF56436">
    <property type="entry name" value="C-type lectin-like"/>
    <property type="match status" value="1"/>
</dbReference>
<dbReference type="GO" id="GO:0120147">
    <property type="term" value="F:formylglycine-generating oxidase activity"/>
    <property type="evidence" value="ECO:0007669"/>
    <property type="project" value="TreeGrafter"/>
</dbReference>
<reference evidence="3 4" key="1">
    <citation type="submission" date="2017-02" db="EMBL/GenBank/DDBJ databases">
        <authorList>
            <person name="Peterson S.W."/>
        </authorList>
    </citation>
    <scope>NUCLEOTIDE SEQUENCE [LARGE SCALE GENOMIC DNA]</scope>
    <source>
        <strain evidence="3 4">VKM Ac-2059</strain>
    </source>
</reference>
<dbReference type="InterPro" id="IPR042095">
    <property type="entry name" value="SUMF_sf"/>
</dbReference>
<dbReference type="Pfam" id="PF03781">
    <property type="entry name" value="FGE-sulfatase"/>
    <property type="match status" value="1"/>
</dbReference>
<dbReference type="RefSeq" id="WP_079727780.1">
    <property type="nucleotide sequence ID" value="NZ_FUZP01000001.1"/>
</dbReference>